<dbReference type="GO" id="GO:0005886">
    <property type="term" value="C:plasma membrane"/>
    <property type="evidence" value="ECO:0007669"/>
    <property type="project" value="TreeGrafter"/>
</dbReference>
<evidence type="ECO:0000256" key="1">
    <source>
        <dbReference type="ARBA" id="ARBA00004141"/>
    </source>
</evidence>
<evidence type="ECO:0000256" key="5">
    <source>
        <dbReference type="ARBA" id="ARBA00022989"/>
    </source>
</evidence>
<keyword evidence="6 8" id="KW-0472">Membrane</keyword>
<evidence type="ECO:0000313" key="9">
    <source>
        <dbReference type="EMBL" id="KAF6137085.1"/>
    </source>
</evidence>
<accession>A0A7J7L390</accession>
<dbReference type="Proteomes" id="UP000541444">
    <property type="component" value="Unassembled WGS sequence"/>
</dbReference>
<dbReference type="GO" id="GO:0005783">
    <property type="term" value="C:endoplasmic reticulum"/>
    <property type="evidence" value="ECO:0007669"/>
    <property type="project" value="TreeGrafter"/>
</dbReference>
<dbReference type="GO" id="GO:0009734">
    <property type="term" value="P:auxin-activated signaling pathway"/>
    <property type="evidence" value="ECO:0007669"/>
    <property type="project" value="UniProtKB-KW"/>
</dbReference>
<evidence type="ECO:0000256" key="2">
    <source>
        <dbReference type="ARBA" id="ARBA00009177"/>
    </source>
</evidence>
<gene>
    <name evidence="9" type="ORF">GIB67_030849</name>
</gene>
<sequence length="245" mass="26839">MFNEKNTTGNVSPRQSNIENLGFDVESDTMSRTNGAYRAQKVLGYIYVSWFWGKVLGLIAGGNIFIRLFGAQVLHRSHKVGFMFVKESMGTTMMVLIQMTVDQGVMKSMVKTNLFLANKTALSPNVYSSHINLTWLLVSYKWGNQMPAIIARSISILSDAGLGMANSVLWDYEVSSYTSTRVTLSHLAIDAGLGMAILSLGMFMVLQLCIIASGNKLVGFTIYHGFLRFLVGLAVIALASITVGL</sequence>
<evidence type="ECO:0000256" key="4">
    <source>
        <dbReference type="ARBA" id="ARBA00022692"/>
    </source>
</evidence>
<dbReference type="OrthoDB" id="1868374at2759"/>
<dbReference type="PANTHER" id="PTHR31752:SF66">
    <property type="entry name" value="AUXIN EFFLUX CARRIER COMPONENT 1B-RELATED"/>
    <property type="match status" value="1"/>
</dbReference>
<dbReference type="GO" id="GO:0010329">
    <property type="term" value="F:auxin efflux transmembrane transporter activity"/>
    <property type="evidence" value="ECO:0007669"/>
    <property type="project" value="TreeGrafter"/>
</dbReference>
<keyword evidence="4 8" id="KW-0812">Transmembrane</keyword>
<evidence type="ECO:0000256" key="6">
    <source>
        <dbReference type="ARBA" id="ARBA00023136"/>
    </source>
</evidence>
<protein>
    <submittedName>
        <fullName evidence="9">Uncharacterized protein</fullName>
    </submittedName>
</protein>
<keyword evidence="10" id="KW-1185">Reference proteome</keyword>
<feature type="transmembrane region" description="Helical" evidence="8">
    <location>
        <begin position="192"/>
        <end position="213"/>
    </location>
</feature>
<organism evidence="9 10">
    <name type="scientific">Kingdonia uniflora</name>
    <dbReference type="NCBI Taxonomy" id="39325"/>
    <lineage>
        <taxon>Eukaryota</taxon>
        <taxon>Viridiplantae</taxon>
        <taxon>Streptophyta</taxon>
        <taxon>Embryophyta</taxon>
        <taxon>Tracheophyta</taxon>
        <taxon>Spermatophyta</taxon>
        <taxon>Magnoliopsida</taxon>
        <taxon>Ranunculales</taxon>
        <taxon>Circaeasteraceae</taxon>
        <taxon>Kingdonia</taxon>
    </lineage>
</organism>
<dbReference type="InterPro" id="IPR051107">
    <property type="entry name" value="Auxin_Efflux_Carrier"/>
</dbReference>
<comment type="similarity">
    <text evidence="2">Belongs to the auxin efflux carrier (TC 2.A.69.1) family.</text>
</comment>
<keyword evidence="5 8" id="KW-1133">Transmembrane helix</keyword>
<comment type="caution">
    <text evidence="9">The sequence shown here is derived from an EMBL/GenBank/DDBJ whole genome shotgun (WGS) entry which is preliminary data.</text>
</comment>
<feature type="transmembrane region" description="Helical" evidence="8">
    <location>
        <begin position="225"/>
        <end position="243"/>
    </location>
</feature>
<name>A0A7J7L390_9MAGN</name>
<comment type="subcellular location">
    <subcellularLocation>
        <location evidence="1">Membrane</location>
        <topology evidence="1">Multi-pass membrane protein</topology>
    </subcellularLocation>
</comment>
<keyword evidence="3" id="KW-0813">Transport</keyword>
<keyword evidence="7" id="KW-0927">Auxin signaling pathway</keyword>
<evidence type="ECO:0000256" key="7">
    <source>
        <dbReference type="ARBA" id="ARBA00023294"/>
    </source>
</evidence>
<dbReference type="Pfam" id="PF03547">
    <property type="entry name" value="Mem_trans"/>
    <property type="match status" value="1"/>
</dbReference>
<dbReference type="GO" id="GO:0009926">
    <property type="term" value="P:auxin polar transport"/>
    <property type="evidence" value="ECO:0007669"/>
    <property type="project" value="TreeGrafter"/>
</dbReference>
<dbReference type="EMBL" id="JACGCM010002660">
    <property type="protein sequence ID" value="KAF6137085.1"/>
    <property type="molecule type" value="Genomic_DNA"/>
</dbReference>
<dbReference type="PANTHER" id="PTHR31752">
    <property type="entry name" value="AUXIN EFFLUX CARRIER COMPONENT 1B-RELATED"/>
    <property type="match status" value="1"/>
</dbReference>
<evidence type="ECO:0000256" key="8">
    <source>
        <dbReference type="SAM" id="Phobius"/>
    </source>
</evidence>
<dbReference type="AlphaFoldDB" id="A0A7J7L390"/>
<evidence type="ECO:0000313" key="10">
    <source>
        <dbReference type="Proteomes" id="UP000541444"/>
    </source>
</evidence>
<evidence type="ECO:0000256" key="3">
    <source>
        <dbReference type="ARBA" id="ARBA00022448"/>
    </source>
</evidence>
<feature type="transmembrane region" description="Helical" evidence="8">
    <location>
        <begin position="50"/>
        <end position="69"/>
    </location>
</feature>
<proteinExistence type="inferred from homology"/>
<dbReference type="InterPro" id="IPR004776">
    <property type="entry name" value="Mem_transp_PIN-like"/>
</dbReference>
<reference evidence="9 10" key="1">
    <citation type="journal article" date="2020" name="IScience">
        <title>Genome Sequencing of the Endangered Kingdonia uniflora (Circaeasteraceae, Ranunculales) Reveals Potential Mechanisms of Evolutionary Specialization.</title>
        <authorList>
            <person name="Sun Y."/>
            <person name="Deng T."/>
            <person name="Zhang A."/>
            <person name="Moore M.J."/>
            <person name="Landis J.B."/>
            <person name="Lin N."/>
            <person name="Zhang H."/>
            <person name="Zhang X."/>
            <person name="Huang J."/>
            <person name="Zhang X."/>
            <person name="Sun H."/>
            <person name="Wang H."/>
        </authorList>
    </citation>
    <scope>NUCLEOTIDE SEQUENCE [LARGE SCALE GENOMIC DNA]</scope>
    <source>
        <strain evidence="9">TB1705</strain>
        <tissue evidence="9">Leaf</tissue>
    </source>
</reference>